<sequence length="583" mass="63966">MISVRSFVIIGQPKIHRFQYLATAFISLLLMGLVYSWSLFADPIQQDFGWDSTQTSFIFTLSMIFMSIGMVVAGILEKHFSRRTLMVATGVLLGGGFIAAAFASNLLTMYVAYGAIASFGSGMGTDVVMATVLKWYPDKSSMASGGMLMGFGMGSFLLSPFVDMLLTTMGWRQTFILLGIAFIVIMVITAAIVHAPSSETERQLRQLVTAGSSKPVHNYRPAQMVGRPAFWYFFIWLILITSGGLALISQAVPAADAVLAVHPIGDAATMSLLATLAMGAVSLCNGFGRLLNGVVWERFGYRASVFGISIMFLASMLISGIAMQVNSYWLIVLGFVLLGLAYGGSMASMASMASEFFGPKHFAINYAISVLELIPSAFIGPMIISSVQQTTGSFITAFWIFLVFGVIGLGLAFIIREPRTPKEMRKAEYARERARKAQEIAVLTQQAALQFSSLHMADSGELYDPAQLRAYRELRKKLARAEYVAQTKPHSRKANVARYERQANQRFEEAAKKAQARAQRDQIRAMRADLQAQRAQLRFARANERAALTERTFRRYALKLARYDADAGTDSDVSAVDGVSTQA</sequence>
<dbReference type="Pfam" id="PF07690">
    <property type="entry name" value="MFS_1"/>
    <property type="match status" value="2"/>
</dbReference>
<comment type="caution">
    <text evidence="8">The sequence shown here is derived from an EMBL/GenBank/DDBJ whole genome shotgun (WGS) entry which is preliminary data.</text>
</comment>
<evidence type="ECO:0000256" key="3">
    <source>
        <dbReference type="ARBA" id="ARBA00022989"/>
    </source>
</evidence>
<dbReference type="InterPro" id="IPR050327">
    <property type="entry name" value="Proton-linked_MCT"/>
</dbReference>
<organism evidence="8 9">
    <name type="scientific">Bifidobacterium dolichotidis</name>
    <dbReference type="NCBI Taxonomy" id="2306976"/>
    <lineage>
        <taxon>Bacteria</taxon>
        <taxon>Bacillati</taxon>
        <taxon>Actinomycetota</taxon>
        <taxon>Actinomycetes</taxon>
        <taxon>Bifidobacteriales</taxon>
        <taxon>Bifidobacteriaceae</taxon>
        <taxon>Bifidobacterium</taxon>
    </lineage>
</organism>
<name>A0A430FSX0_9BIFI</name>
<dbReference type="InterPro" id="IPR020846">
    <property type="entry name" value="MFS_dom"/>
</dbReference>
<dbReference type="RefSeq" id="WP_125963120.1">
    <property type="nucleotide sequence ID" value="NZ_QXGM01000001.1"/>
</dbReference>
<feature type="transmembrane region" description="Helical" evidence="6">
    <location>
        <begin position="145"/>
        <end position="162"/>
    </location>
</feature>
<evidence type="ECO:0000256" key="1">
    <source>
        <dbReference type="ARBA" id="ARBA00004651"/>
    </source>
</evidence>
<evidence type="ECO:0000256" key="2">
    <source>
        <dbReference type="ARBA" id="ARBA00022692"/>
    </source>
</evidence>
<feature type="transmembrane region" description="Helical" evidence="6">
    <location>
        <begin position="268"/>
        <end position="287"/>
    </location>
</feature>
<dbReference type="AlphaFoldDB" id="A0A430FSX0"/>
<evidence type="ECO:0000313" key="8">
    <source>
        <dbReference type="EMBL" id="RSX55955.1"/>
    </source>
</evidence>
<dbReference type="InterPro" id="IPR011701">
    <property type="entry name" value="MFS"/>
</dbReference>
<evidence type="ECO:0000256" key="6">
    <source>
        <dbReference type="SAM" id="Phobius"/>
    </source>
</evidence>
<dbReference type="PROSITE" id="PS50850">
    <property type="entry name" value="MFS"/>
    <property type="match status" value="1"/>
</dbReference>
<dbReference type="GO" id="GO:0005886">
    <property type="term" value="C:plasma membrane"/>
    <property type="evidence" value="ECO:0007669"/>
    <property type="project" value="UniProtKB-SubCell"/>
</dbReference>
<dbReference type="Gene3D" id="1.20.1250.20">
    <property type="entry name" value="MFS general substrate transporter like domains"/>
    <property type="match status" value="2"/>
</dbReference>
<comment type="subcellular location">
    <subcellularLocation>
        <location evidence="1">Cell membrane</location>
        <topology evidence="1">Multi-pass membrane protein</topology>
    </subcellularLocation>
</comment>
<evidence type="ECO:0000313" key="9">
    <source>
        <dbReference type="Proteomes" id="UP000287609"/>
    </source>
</evidence>
<feature type="transmembrane region" description="Helical" evidence="6">
    <location>
        <begin position="20"/>
        <end position="37"/>
    </location>
</feature>
<reference evidence="8 9" key="1">
    <citation type="submission" date="2018-09" db="EMBL/GenBank/DDBJ databases">
        <title>Characterization of the phylogenetic diversity of five novel species belonging to the genus Bifidobacterium.</title>
        <authorList>
            <person name="Lugli G.A."/>
            <person name="Duranti S."/>
            <person name="Milani C."/>
        </authorList>
    </citation>
    <scope>NUCLEOTIDE SEQUENCE [LARGE SCALE GENOMIC DNA]</scope>
    <source>
        <strain evidence="8 9">2036B</strain>
    </source>
</reference>
<feature type="transmembrane region" description="Helical" evidence="6">
    <location>
        <begin position="362"/>
        <end position="384"/>
    </location>
</feature>
<feature type="transmembrane region" description="Helical" evidence="6">
    <location>
        <begin position="57"/>
        <end position="76"/>
    </location>
</feature>
<protein>
    <submittedName>
        <fullName evidence="8">Sugar phosphate permease</fullName>
    </submittedName>
</protein>
<gene>
    <name evidence="8" type="ORF">D2E26_0518</name>
</gene>
<keyword evidence="2 6" id="KW-0812">Transmembrane</keyword>
<feature type="transmembrane region" description="Helical" evidence="6">
    <location>
        <begin position="174"/>
        <end position="195"/>
    </location>
</feature>
<feature type="transmembrane region" description="Helical" evidence="6">
    <location>
        <begin position="85"/>
        <end position="104"/>
    </location>
</feature>
<feature type="domain" description="Major facilitator superfamily (MFS) profile" evidence="7">
    <location>
        <begin position="16"/>
        <end position="420"/>
    </location>
</feature>
<feature type="transmembrane region" description="Helical" evidence="6">
    <location>
        <begin position="299"/>
        <end position="322"/>
    </location>
</feature>
<keyword evidence="4 6" id="KW-0472">Membrane</keyword>
<dbReference type="InterPro" id="IPR036259">
    <property type="entry name" value="MFS_trans_sf"/>
</dbReference>
<feature type="transmembrane region" description="Helical" evidence="6">
    <location>
        <begin position="396"/>
        <end position="415"/>
    </location>
</feature>
<feature type="transmembrane region" description="Helical" evidence="6">
    <location>
        <begin position="229"/>
        <end position="248"/>
    </location>
</feature>
<evidence type="ECO:0000259" key="7">
    <source>
        <dbReference type="PROSITE" id="PS50850"/>
    </source>
</evidence>
<evidence type="ECO:0000256" key="4">
    <source>
        <dbReference type="ARBA" id="ARBA00023136"/>
    </source>
</evidence>
<dbReference type="SUPFAM" id="SSF103473">
    <property type="entry name" value="MFS general substrate transporter"/>
    <property type="match status" value="1"/>
</dbReference>
<evidence type="ECO:0000256" key="5">
    <source>
        <dbReference type="SAM" id="Coils"/>
    </source>
</evidence>
<dbReference type="Proteomes" id="UP000287609">
    <property type="component" value="Unassembled WGS sequence"/>
</dbReference>
<dbReference type="EMBL" id="QXGM01000001">
    <property type="protein sequence ID" value="RSX55955.1"/>
    <property type="molecule type" value="Genomic_DNA"/>
</dbReference>
<feature type="coiled-coil region" evidence="5">
    <location>
        <begin position="504"/>
        <end position="543"/>
    </location>
</feature>
<feature type="transmembrane region" description="Helical" evidence="6">
    <location>
        <begin position="328"/>
        <end position="350"/>
    </location>
</feature>
<keyword evidence="9" id="KW-1185">Reference proteome</keyword>
<dbReference type="GO" id="GO:0022857">
    <property type="term" value="F:transmembrane transporter activity"/>
    <property type="evidence" value="ECO:0007669"/>
    <property type="project" value="InterPro"/>
</dbReference>
<dbReference type="OrthoDB" id="9793415at2"/>
<feature type="transmembrane region" description="Helical" evidence="6">
    <location>
        <begin position="110"/>
        <end position="133"/>
    </location>
</feature>
<keyword evidence="5" id="KW-0175">Coiled coil</keyword>
<keyword evidence="3 6" id="KW-1133">Transmembrane helix</keyword>
<proteinExistence type="predicted"/>
<accession>A0A430FSX0</accession>
<dbReference type="PANTHER" id="PTHR11360">
    <property type="entry name" value="MONOCARBOXYLATE TRANSPORTER"/>
    <property type="match status" value="1"/>
</dbReference>